<sequence>MEAEDKDDWCALYNLKVPGDAVMLIMSRNFRKMIVVEIGKGSELVQMKLEIKMKSCEFAERIRALGLVRDMINRAASDSATDQFHWYFMLEAGRRLELKSIIRNKSRIIVVLTSSRNKHALKQVLGASNVMNMIKRLQQRKRLHRKSFGNDITDLFRNADTPTRNKFTHLAESVKDSEGTAHIFSLMHISGEQLAEYSHAVLGFPLPYDDDVEE</sequence>
<dbReference type="PANTHER" id="PTHR10853:SF0">
    <property type="entry name" value="PROTEIN PELOTA HOMOLOG"/>
    <property type="match status" value="1"/>
</dbReference>
<dbReference type="GO" id="GO:0070481">
    <property type="term" value="P:nuclear-transcribed mRNA catabolic process, non-stop decay"/>
    <property type="evidence" value="ECO:0007669"/>
    <property type="project" value="InterPro"/>
</dbReference>
<evidence type="ECO:0000313" key="1">
    <source>
        <dbReference type="EMBL" id="CAK7349529.1"/>
    </source>
</evidence>
<dbReference type="Proteomes" id="UP001314170">
    <property type="component" value="Unassembled WGS sequence"/>
</dbReference>
<dbReference type="Gene3D" id="3.30.420.60">
    <property type="entry name" value="eRF1 domain 2"/>
    <property type="match status" value="1"/>
</dbReference>
<evidence type="ECO:0000313" key="2">
    <source>
        <dbReference type="Proteomes" id="UP001314170"/>
    </source>
</evidence>
<dbReference type="GO" id="GO:0070651">
    <property type="term" value="P:nonfunctional rRNA decay"/>
    <property type="evidence" value="ECO:0007669"/>
    <property type="project" value="TreeGrafter"/>
</dbReference>
<accession>A0AAV1SDN9</accession>
<dbReference type="GO" id="GO:0070966">
    <property type="term" value="P:nuclear-transcribed mRNA catabolic process, no-go decay"/>
    <property type="evidence" value="ECO:0007669"/>
    <property type="project" value="InterPro"/>
</dbReference>
<organism evidence="1 2">
    <name type="scientific">Dovyalis caffra</name>
    <dbReference type="NCBI Taxonomy" id="77055"/>
    <lineage>
        <taxon>Eukaryota</taxon>
        <taxon>Viridiplantae</taxon>
        <taxon>Streptophyta</taxon>
        <taxon>Embryophyta</taxon>
        <taxon>Tracheophyta</taxon>
        <taxon>Spermatophyta</taxon>
        <taxon>Magnoliopsida</taxon>
        <taxon>eudicotyledons</taxon>
        <taxon>Gunneridae</taxon>
        <taxon>Pentapetalae</taxon>
        <taxon>rosids</taxon>
        <taxon>fabids</taxon>
        <taxon>Malpighiales</taxon>
        <taxon>Salicaceae</taxon>
        <taxon>Flacourtieae</taxon>
        <taxon>Dovyalis</taxon>
    </lineage>
</organism>
<dbReference type="SUPFAM" id="SSF159065">
    <property type="entry name" value="Dom34/Pelota N-terminal domain-like"/>
    <property type="match status" value="1"/>
</dbReference>
<dbReference type="AlphaFoldDB" id="A0AAV1SDN9"/>
<dbReference type="InterPro" id="IPR038069">
    <property type="entry name" value="Pelota/DOM34_N"/>
</dbReference>
<name>A0AAV1SDN9_9ROSI</name>
<dbReference type="EMBL" id="CAWUPB010001176">
    <property type="protein sequence ID" value="CAK7349529.1"/>
    <property type="molecule type" value="Genomic_DNA"/>
</dbReference>
<dbReference type="GO" id="GO:0005737">
    <property type="term" value="C:cytoplasm"/>
    <property type="evidence" value="ECO:0007669"/>
    <property type="project" value="TreeGrafter"/>
</dbReference>
<keyword evidence="2" id="KW-1185">Reference proteome</keyword>
<dbReference type="InterPro" id="IPR004405">
    <property type="entry name" value="TF_pelota"/>
</dbReference>
<comment type="caution">
    <text evidence="1">The sequence shown here is derived from an EMBL/GenBank/DDBJ whole genome shotgun (WGS) entry which is preliminary data.</text>
</comment>
<proteinExistence type="predicted"/>
<dbReference type="InterPro" id="IPR042226">
    <property type="entry name" value="eFR1_2_sf"/>
</dbReference>
<dbReference type="Gene3D" id="3.30.1330.30">
    <property type="match status" value="1"/>
</dbReference>
<dbReference type="InterPro" id="IPR029064">
    <property type="entry name" value="Ribosomal_eL30-like_sf"/>
</dbReference>
<dbReference type="SUPFAM" id="SSF55315">
    <property type="entry name" value="L30e-like"/>
    <property type="match status" value="1"/>
</dbReference>
<dbReference type="GO" id="GO:0071025">
    <property type="term" value="P:RNA surveillance"/>
    <property type="evidence" value="ECO:0007669"/>
    <property type="project" value="InterPro"/>
</dbReference>
<reference evidence="1 2" key="1">
    <citation type="submission" date="2024-01" db="EMBL/GenBank/DDBJ databases">
        <authorList>
            <person name="Waweru B."/>
        </authorList>
    </citation>
    <scope>NUCLEOTIDE SEQUENCE [LARGE SCALE GENOMIC DNA]</scope>
</reference>
<protein>
    <submittedName>
        <fullName evidence="1">Uncharacterized protein</fullName>
    </submittedName>
</protein>
<gene>
    <name evidence="1" type="ORF">DCAF_LOCUS22248</name>
</gene>
<dbReference type="GO" id="GO:0032790">
    <property type="term" value="P:ribosome disassembly"/>
    <property type="evidence" value="ECO:0007669"/>
    <property type="project" value="TreeGrafter"/>
</dbReference>
<dbReference type="PANTHER" id="PTHR10853">
    <property type="entry name" value="PELOTA"/>
    <property type="match status" value="1"/>
</dbReference>